<proteinExistence type="predicted"/>
<organism evidence="1 2">
    <name type="scientific">Pseudoalteromonas haloplanktis</name>
    <name type="common">Alteromonas haloplanktis</name>
    <dbReference type="NCBI Taxonomy" id="228"/>
    <lineage>
        <taxon>Bacteria</taxon>
        <taxon>Pseudomonadati</taxon>
        <taxon>Pseudomonadota</taxon>
        <taxon>Gammaproteobacteria</taxon>
        <taxon>Alteromonadales</taxon>
        <taxon>Pseudoalteromonadaceae</taxon>
        <taxon>Pseudoalteromonas</taxon>
    </lineage>
</organism>
<evidence type="ECO:0000313" key="1">
    <source>
        <dbReference type="EMBL" id="CAH9060363.1"/>
    </source>
</evidence>
<dbReference type="EMBL" id="CAMAPB010000032">
    <property type="protein sequence ID" value="CAH9060363.1"/>
    <property type="molecule type" value="Genomic_DNA"/>
</dbReference>
<evidence type="ECO:0000313" key="2">
    <source>
        <dbReference type="Proteomes" id="UP001152447"/>
    </source>
</evidence>
<gene>
    <name evidence="1" type="ORF">PSEHALCIP103_02259</name>
</gene>
<dbReference type="AlphaFoldDB" id="A0A9W4VSR2"/>
<protein>
    <submittedName>
        <fullName evidence="1">Uncharacterized protein</fullName>
    </submittedName>
</protein>
<dbReference type="Gene3D" id="3.30.360.10">
    <property type="entry name" value="Dihydrodipicolinate Reductase, domain 2"/>
    <property type="match status" value="1"/>
</dbReference>
<accession>A0A9W4VSR2</accession>
<comment type="caution">
    <text evidence="1">The sequence shown here is derived from an EMBL/GenBank/DDBJ whole genome shotgun (WGS) entry which is preliminary data.</text>
</comment>
<sequence length="45" mass="4816">MVATVAWSVISPLSAQSVSERSRSIDIPDFTRGAWQTAQPLGIVS</sequence>
<reference evidence="1" key="1">
    <citation type="submission" date="2022-07" db="EMBL/GenBank/DDBJ databases">
        <authorList>
            <person name="Criscuolo A."/>
        </authorList>
    </citation>
    <scope>NUCLEOTIDE SEQUENCE</scope>
    <source>
        <strain evidence="1">CIP103197</strain>
    </source>
</reference>
<name>A0A9W4VSR2_PSEHA</name>
<keyword evidence="2" id="KW-1185">Reference proteome</keyword>
<dbReference type="Proteomes" id="UP001152447">
    <property type="component" value="Unassembled WGS sequence"/>
</dbReference>